<proteinExistence type="predicted"/>
<dbReference type="KEGG" id="plad:PPGU16_29320"/>
<accession>A0A7I8BN32</accession>
<sequence>MPRNANGLSAVRFFAPTADMRNVAACCGDNMFCALAANGISAQDKATAHAVSARPIEVSCMARLA</sequence>
<dbReference type="AlphaFoldDB" id="A0A7I8BN32"/>
<gene>
    <name evidence="1" type="ORF">PPGU16_29320</name>
</gene>
<keyword evidence="2" id="KW-1185">Reference proteome</keyword>
<protein>
    <submittedName>
        <fullName evidence="1">Uncharacterized protein</fullName>
    </submittedName>
</protein>
<evidence type="ECO:0000313" key="1">
    <source>
        <dbReference type="EMBL" id="BCF89865.1"/>
    </source>
</evidence>
<organism evidence="1 2">
    <name type="scientific">Paraburkholderia largidicola</name>
    <dbReference type="NCBI Taxonomy" id="3014751"/>
    <lineage>
        <taxon>Bacteria</taxon>
        <taxon>Pseudomonadati</taxon>
        <taxon>Pseudomonadota</taxon>
        <taxon>Betaproteobacteria</taxon>
        <taxon>Burkholderiales</taxon>
        <taxon>Burkholderiaceae</taxon>
        <taxon>Paraburkholderia</taxon>
    </lineage>
</organism>
<reference evidence="1 2" key="1">
    <citation type="journal article" date="2020" name="Genes (Basel)">
        <title>Genomic Comparison of Insect Gut Symbionts from Divergent Burkholderia Subclades.</title>
        <authorList>
            <person name="Takeshita K."/>
            <person name="Kikuchi Y."/>
        </authorList>
    </citation>
    <scope>NUCLEOTIDE SEQUENCE [LARGE SCALE GENOMIC DNA]</scope>
    <source>
        <strain evidence="1 2">PGU16</strain>
    </source>
</reference>
<name>A0A7I8BN32_9BURK</name>
<dbReference type="EMBL" id="AP023174">
    <property type="protein sequence ID" value="BCF89865.1"/>
    <property type="molecule type" value="Genomic_DNA"/>
</dbReference>
<evidence type="ECO:0000313" key="2">
    <source>
        <dbReference type="Proteomes" id="UP000510888"/>
    </source>
</evidence>
<dbReference type="Proteomes" id="UP000510888">
    <property type="component" value="Chromosome 1"/>
</dbReference>